<name>A0A0G2AVS7_9BACT</name>
<organism evidence="2 3">
    <name type="scientific">Candidatus Uhrbacteria bacterium GW2011_GWC2_53_7</name>
    <dbReference type="NCBI Taxonomy" id="1618986"/>
    <lineage>
        <taxon>Bacteria</taxon>
        <taxon>Candidatus Uhriibacteriota</taxon>
    </lineage>
</organism>
<protein>
    <submittedName>
        <fullName evidence="2">Transcriptional regulator, TrmB</fullName>
    </submittedName>
</protein>
<evidence type="ECO:0000313" key="2">
    <source>
        <dbReference type="EMBL" id="KKW37014.1"/>
    </source>
</evidence>
<dbReference type="InterPro" id="IPR036388">
    <property type="entry name" value="WH-like_DNA-bd_sf"/>
</dbReference>
<accession>A0A0G2AVS7</accession>
<reference evidence="2 3" key="1">
    <citation type="journal article" date="2015" name="Nature">
        <title>rRNA introns, odd ribosomes, and small enigmatic genomes across a large radiation of phyla.</title>
        <authorList>
            <person name="Brown C.T."/>
            <person name="Hug L.A."/>
            <person name="Thomas B.C."/>
            <person name="Sharon I."/>
            <person name="Castelle C.J."/>
            <person name="Singh A."/>
            <person name="Wilkins M.J."/>
            <person name="Williams K.H."/>
            <person name="Banfield J.F."/>
        </authorList>
    </citation>
    <scope>NUCLEOTIDE SEQUENCE [LARGE SCALE GENOMIC DNA]</scope>
</reference>
<gene>
    <name evidence="2" type="ORF">UY82_C0004G0009</name>
</gene>
<sequence>MEVKTILEQLGFSEVEADIYLAALVLETPGATEIARRTNQQRTLVFFHLKKLVERGFMKESRSGRLVRFIPLPPNELASRFDAIVANLQSAVPELSKLQKASDETPIIEVRESRAGYKKIYEELSSLPENDFFYVIQGRESLDAELRLLSQEDWSRWFERINTRHIGTRAIFTEESLAVAKERLSPENLAQHKKRLWQISTVPENRLPLQQLVFIYRNKVSFLFPKSELVVAIEHKKIADVFRALFHAIALSGKHIDNPWE</sequence>
<evidence type="ECO:0000313" key="3">
    <source>
        <dbReference type="Proteomes" id="UP000033865"/>
    </source>
</evidence>
<dbReference type="AlphaFoldDB" id="A0A0G2AVS7"/>
<dbReference type="Gene3D" id="1.10.10.10">
    <property type="entry name" value="Winged helix-like DNA-binding domain superfamily/Winged helix DNA-binding domain"/>
    <property type="match status" value="1"/>
</dbReference>
<proteinExistence type="predicted"/>
<dbReference type="InterPro" id="IPR036390">
    <property type="entry name" value="WH_DNA-bd_sf"/>
</dbReference>
<dbReference type="SUPFAM" id="SSF46785">
    <property type="entry name" value="Winged helix' DNA-binding domain"/>
    <property type="match status" value="1"/>
</dbReference>
<dbReference type="Proteomes" id="UP000033865">
    <property type="component" value="Unassembled WGS sequence"/>
</dbReference>
<comment type="caution">
    <text evidence="2">The sequence shown here is derived from an EMBL/GenBank/DDBJ whole genome shotgun (WGS) entry which is preliminary data.</text>
</comment>
<dbReference type="EMBL" id="LCRN01000004">
    <property type="protein sequence ID" value="KKW37014.1"/>
    <property type="molecule type" value="Genomic_DNA"/>
</dbReference>
<evidence type="ECO:0000259" key="1">
    <source>
        <dbReference type="Pfam" id="PF01978"/>
    </source>
</evidence>
<dbReference type="InterPro" id="IPR002831">
    <property type="entry name" value="Tscrpt_reg_TrmB_N"/>
</dbReference>
<feature type="domain" description="Transcription regulator TrmB N-terminal" evidence="1">
    <location>
        <begin position="7"/>
        <end position="74"/>
    </location>
</feature>
<dbReference type="Pfam" id="PF01978">
    <property type="entry name" value="TrmB"/>
    <property type="match status" value="1"/>
</dbReference>